<protein>
    <recommendedName>
        <fullName evidence="4">Peptidase C1A papain C-terminal domain-containing protein</fullName>
    </recommendedName>
</protein>
<feature type="chain" id="PRO_5046608598" description="Peptidase C1A papain C-terminal domain-containing protein" evidence="1">
    <location>
        <begin position="27"/>
        <end position="130"/>
    </location>
</feature>
<dbReference type="Proteomes" id="UP001501444">
    <property type="component" value="Unassembled WGS sequence"/>
</dbReference>
<comment type="caution">
    <text evidence="2">The sequence shown here is derived from an EMBL/GenBank/DDBJ whole genome shotgun (WGS) entry which is preliminary data.</text>
</comment>
<feature type="signal peptide" evidence="1">
    <location>
        <begin position="1"/>
        <end position="26"/>
    </location>
</feature>
<evidence type="ECO:0000313" key="3">
    <source>
        <dbReference type="Proteomes" id="UP001501444"/>
    </source>
</evidence>
<sequence>MRLLPSALGLVVAAGGALVGVAPASAATTALPHAVGGFAAPTKRVSASAGGGFRAYDVLPDSATLIANLPPVGDQGQISSCVAWTIAHTIMGYYAQRDGKAGAPYAPLYLYLRSVAKGGAPGPGSTRTRR</sequence>
<evidence type="ECO:0000256" key="1">
    <source>
        <dbReference type="SAM" id="SignalP"/>
    </source>
</evidence>
<reference evidence="2 3" key="1">
    <citation type="journal article" date="2019" name="Int. J. Syst. Evol. Microbiol.">
        <title>The Global Catalogue of Microorganisms (GCM) 10K type strain sequencing project: providing services to taxonomists for standard genome sequencing and annotation.</title>
        <authorList>
            <consortium name="The Broad Institute Genomics Platform"/>
            <consortium name="The Broad Institute Genome Sequencing Center for Infectious Disease"/>
            <person name="Wu L."/>
            <person name="Ma J."/>
        </authorList>
    </citation>
    <scope>NUCLEOTIDE SEQUENCE [LARGE SCALE GENOMIC DNA]</scope>
    <source>
        <strain evidence="2 3">JCM 3272</strain>
    </source>
</reference>
<name>A0ABN3GH19_9ACTN</name>
<keyword evidence="1" id="KW-0732">Signal</keyword>
<organism evidence="2 3">
    <name type="scientific">Dactylosporangium salmoneum</name>
    <dbReference type="NCBI Taxonomy" id="53361"/>
    <lineage>
        <taxon>Bacteria</taxon>
        <taxon>Bacillati</taxon>
        <taxon>Actinomycetota</taxon>
        <taxon>Actinomycetes</taxon>
        <taxon>Micromonosporales</taxon>
        <taxon>Micromonosporaceae</taxon>
        <taxon>Dactylosporangium</taxon>
    </lineage>
</organism>
<evidence type="ECO:0000313" key="2">
    <source>
        <dbReference type="EMBL" id="GAA2351380.1"/>
    </source>
</evidence>
<accession>A0ABN3GH19</accession>
<dbReference type="Gene3D" id="3.90.70.10">
    <property type="entry name" value="Cysteine proteinases"/>
    <property type="match status" value="1"/>
</dbReference>
<gene>
    <name evidence="2" type="ORF">GCM10010170_041480</name>
</gene>
<dbReference type="EMBL" id="BAAARV010000030">
    <property type="protein sequence ID" value="GAA2351380.1"/>
    <property type="molecule type" value="Genomic_DNA"/>
</dbReference>
<evidence type="ECO:0008006" key="4">
    <source>
        <dbReference type="Google" id="ProtNLM"/>
    </source>
</evidence>
<dbReference type="RefSeq" id="WP_344614087.1">
    <property type="nucleotide sequence ID" value="NZ_BAAARV010000030.1"/>
</dbReference>
<proteinExistence type="predicted"/>
<keyword evidence="3" id="KW-1185">Reference proteome</keyword>